<comment type="similarity">
    <text evidence="1">Belongs to the glycosyl hydrolase 13 family.</text>
</comment>
<dbReference type="InterPro" id="IPR006047">
    <property type="entry name" value="GH13_cat_dom"/>
</dbReference>
<reference evidence="4" key="1">
    <citation type="submission" date="2018-12" db="EMBL/GenBank/DDBJ databases">
        <title>Tengunoibacter tsumagoiensis gen. nov., sp. nov., Dictyobacter kobayashii sp. nov., D. alpinus sp. nov., and D. joshuensis sp. nov. and description of Dictyobacteraceae fam. nov. within the order Ktedonobacterales isolated from Tengu-no-mugimeshi.</title>
        <authorList>
            <person name="Wang C.M."/>
            <person name="Zheng Y."/>
            <person name="Sakai Y."/>
            <person name="Toyoda A."/>
            <person name="Minakuchi Y."/>
            <person name="Abe K."/>
            <person name="Yokota A."/>
            <person name="Yabe S."/>
        </authorList>
    </citation>
    <scope>NUCLEOTIDE SEQUENCE [LARGE SCALE GENOMIC DNA]</scope>
    <source>
        <strain evidence="4">Uno3</strain>
    </source>
</reference>
<dbReference type="NCBIfam" id="TIGR02104">
    <property type="entry name" value="pulA_typeI"/>
    <property type="match status" value="1"/>
</dbReference>
<dbReference type="InterPro" id="IPR013783">
    <property type="entry name" value="Ig-like_fold"/>
</dbReference>
<feature type="domain" description="Glycosyl hydrolase family 13 catalytic" evidence="2">
    <location>
        <begin position="242"/>
        <end position="629"/>
    </location>
</feature>
<dbReference type="Pfam" id="PF02922">
    <property type="entry name" value="CBM_48"/>
    <property type="match status" value="1"/>
</dbReference>
<dbReference type="Proteomes" id="UP000287352">
    <property type="component" value="Unassembled WGS sequence"/>
</dbReference>
<dbReference type="SUPFAM" id="SSF51445">
    <property type="entry name" value="(Trans)glycosidases"/>
    <property type="match status" value="1"/>
</dbReference>
<protein>
    <submittedName>
        <fullName evidence="3">Pullulanase</fullName>
    </submittedName>
</protein>
<dbReference type="Gene3D" id="2.60.40.10">
    <property type="entry name" value="Immunoglobulins"/>
    <property type="match status" value="1"/>
</dbReference>
<dbReference type="Gene3D" id="2.60.40.1180">
    <property type="entry name" value="Golgi alpha-mannosidase II"/>
    <property type="match status" value="1"/>
</dbReference>
<accession>A0A401ZZD6</accession>
<dbReference type="InterPro" id="IPR014756">
    <property type="entry name" value="Ig_E-set"/>
</dbReference>
<dbReference type="OrthoDB" id="9761875at2"/>
<evidence type="ECO:0000313" key="4">
    <source>
        <dbReference type="Proteomes" id="UP000287352"/>
    </source>
</evidence>
<dbReference type="InterPro" id="IPR004193">
    <property type="entry name" value="Glyco_hydro_13_N"/>
</dbReference>
<dbReference type="PANTHER" id="PTHR43002">
    <property type="entry name" value="GLYCOGEN DEBRANCHING ENZYME"/>
    <property type="match status" value="1"/>
</dbReference>
<organism evidence="3 4">
    <name type="scientific">Tengunoibacter tsumagoiensis</name>
    <dbReference type="NCBI Taxonomy" id="2014871"/>
    <lineage>
        <taxon>Bacteria</taxon>
        <taxon>Bacillati</taxon>
        <taxon>Chloroflexota</taxon>
        <taxon>Ktedonobacteria</taxon>
        <taxon>Ktedonobacterales</taxon>
        <taxon>Dictyobacteraceae</taxon>
        <taxon>Tengunoibacter</taxon>
    </lineage>
</organism>
<dbReference type="GO" id="GO:0005975">
    <property type="term" value="P:carbohydrate metabolic process"/>
    <property type="evidence" value="ECO:0007669"/>
    <property type="project" value="InterPro"/>
</dbReference>
<keyword evidence="4" id="KW-1185">Reference proteome</keyword>
<dbReference type="Pfam" id="PF00128">
    <property type="entry name" value="Alpha-amylase"/>
    <property type="match status" value="1"/>
</dbReference>
<dbReference type="GO" id="GO:0004553">
    <property type="term" value="F:hydrolase activity, hydrolyzing O-glycosyl compounds"/>
    <property type="evidence" value="ECO:0007669"/>
    <property type="project" value="InterPro"/>
</dbReference>
<gene>
    <name evidence="3" type="primary">pulA</name>
    <name evidence="3" type="ORF">KTT_20780</name>
</gene>
<sequence>MDTILVHDQELHQMKIVNAYLEQETEILVKLSHPQSFPLGMRHVTVMDQTINERLEVCEVDDATVSKAISSTVIGTTLVLITLSAPVPVNHLLQIELTGYLPAPVIPRNVLNSEHYFYAGDDLGNCYSPHLTTFRIWAPTASAVSLLLFESESGPETLSLPLTPDYHGTWYTQVEQNLANWYYLYEVTVLGRTQTVVDPYTRAQAPNATKGMIVDLARTDPPEWELDQYCELLDPVDAVIYETHIRDFSIATNSGMDQKGRYLAFTEPETVGPNEVRTGLSSLQELGITHVHVLPISDFASIDETADHQYNWGYDPRNYNVPQGNYATTPLGVARIIEVKRMIQSLHQVGIGLVMDTVYNHTYDTESSSFNKIVPQYYYRTNVSGEFTNGSGVGNELASERPMVRKFLVDSVKYWVSEYHVDGIRFDLMALLSIETMRQISQELQKINPSVLLYGEAWTGGSSGLPARELLLKGDQKELRVAVFNDTLRNGLSGSVFDRRAQGFVSGASGLAELIKDCVTGSWLEFAAAPSETINYASSHDNMTLWDKISTSNLNDSEADLILMDKLAQAIVFTSQGVPFFQGGEEFLRTKHGNDNSYNAGDKINQLDWSRKAQYYDVFRYYAALIHLRRRHPAFRMTTVPAIKEHLRFLASPANTVAFLLHDHANGDSWKHILVIYNPNREEVALSLPAGTWTLVASSEEIDEKGLGEVHSTLYVPRISCSILWQK</sequence>
<evidence type="ECO:0000313" key="3">
    <source>
        <dbReference type="EMBL" id="GCE12219.1"/>
    </source>
</evidence>
<proteinExistence type="inferred from homology"/>
<comment type="caution">
    <text evidence="3">The sequence shown here is derived from an EMBL/GenBank/DDBJ whole genome shotgun (WGS) entry which is preliminary data.</text>
</comment>
<dbReference type="CDD" id="cd11341">
    <property type="entry name" value="AmyAc_Pullulanase_LD-like"/>
    <property type="match status" value="1"/>
</dbReference>
<dbReference type="InterPro" id="IPR017853">
    <property type="entry name" value="GH"/>
</dbReference>
<dbReference type="Gene3D" id="2.60.40.1130">
    <property type="entry name" value="Rab geranylgeranyltransferase alpha-subunit, insert domain"/>
    <property type="match status" value="1"/>
</dbReference>
<dbReference type="EMBL" id="BIFR01000001">
    <property type="protein sequence ID" value="GCE12219.1"/>
    <property type="molecule type" value="Genomic_DNA"/>
</dbReference>
<dbReference type="InterPro" id="IPR011840">
    <property type="entry name" value="PulA_typeI"/>
</dbReference>
<dbReference type="RefSeq" id="WP_126579856.1">
    <property type="nucleotide sequence ID" value="NZ_BIFR01000001.1"/>
</dbReference>
<dbReference type="SMART" id="SM00642">
    <property type="entry name" value="Aamy"/>
    <property type="match status" value="1"/>
</dbReference>
<dbReference type="SUPFAM" id="SSF81296">
    <property type="entry name" value="E set domains"/>
    <property type="match status" value="1"/>
</dbReference>
<dbReference type="SMR" id="A0A401ZZD6"/>
<dbReference type="CDD" id="cd02860">
    <property type="entry name" value="E_set_Pullulanase"/>
    <property type="match status" value="1"/>
</dbReference>
<evidence type="ECO:0000256" key="1">
    <source>
        <dbReference type="ARBA" id="ARBA00008061"/>
    </source>
</evidence>
<dbReference type="AlphaFoldDB" id="A0A401ZZD6"/>
<dbReference type="InterPro" id="IPR013780">
    <property type="entry name" value="Glyco_hydro_b"/>
</dbReference>
<dbReference type="Pfam" id="PF21653">
    <property type="entry name" value="pulA_all-beta"/>
    <property type="match status" value="1"/>
</dbReference>
<evidence type="ECO:0000259" key="2">
    <source>
        <dbReference type="SMART" id="SM00642"/>
    </source>
</evidence>
<dbReference type="InterPro" id="IPR049117">
    <property type="entry name" value="pulA_all-beta"/>
</dbReference>
<name>A0A401ZZD6_9CHLR</name>
<dbReference type="Gene3D" id="3.20.20.80">
    <property type="entry name" value="Glycosidases"/>
    <property type="match status" value="1"/>
</dbReference>